<dbReference type="OMA" id="YASDAHE"/>
<comment type="function">
    <text evidence="7">Mitochondrial ribosome (mitoribosome) assembly factor. Binds at the interface of the head and body domains of the mitochondrial small ribosomal subunit (mt-SSU), occluding the mRNA channel and preventing compaction of the head domain towards the body. Probable inactive methyltransferase: retains the characteristic folding and ability to bind S-adenosyl-L-methionine, but it probably lost its methyltransferase activity.</text>
</comment>
<dbReference type="FunCoup" id="D8RAW5">
    <property type="interactions" value="3444"/>
</dbReference>
<dbReference type="Pfam" id="PF09243">
    <property type="entry name" value="Rsm22"/>
    <property type="match status" value="3"/>
</dbReference>
<evidence type="ECO:0000256" key="8">
    <source>
        <dbReference type="SAM" id="MobiDB-lite"/>
    </source>
</evidence>
<comment type="subcellular location">
    <subcellularLocation>
        <location evidence="1">Mitochondrion</location>
    </subcellularLocation>
</comment>
<dbReference type="eggNOG" id="KOG2539">
    <property type="taxonomic scope" value="Eukaryota"/>
</dbReference>
<accession>D8RAW5</accession>
<dbReference type="Gramene" id="EFJ30700">
    <property type="protein sequence ID" value="EFJ30700"/>
    <property type="gene ID" value="SELMODRAFT_409261"/>
</dbReference>
<dbReference type="AlphaFoldDB" id="D8RAW5"/>
<evidence type="ECO:0000256" key="4">
    <source>
        <dbReference type="ARBA" id="ARBA00023004"/>
    </source>
</evidence>
<reference evidence="9 10" key="1">
    <citation type="journal article" date="2011" name="Science">
        <title>The Selaginella genome identifies genetic changes associated with the evolution of vascular plants.</title>
        <authorList>
            <person name="Banks J.A."/>
            <person name="Nishiyama T."/>
            <person name="Hasebe M."/>
            <person name="Bowman J.L."/>
            <person name="Gribskov M."/>
            <person name="dePamphilis C."/>
            <person name="Albert V.A."/>
            <person name="Aono N."/>
            <person name="Aoyama T."/>
            <person name="Ambrose B.A."/>
            <person name="Ashton N.W."/>
            <person name="Axtell M.J."/>
            <person name="Barker E."/>
            <person name="Barker M.S."/>
            <person name="Bennetzen J.L."/>
            <person name="Bonawitz N.D."/>
            <person name="Chapple C."/>
            <person name="Cheng C."/>
            <person name="Correa L.G."/>
            <person name="Dacre M."/>
            <person name="DeBarry J."/>
            <person name="Dreyer I."/>
            <person name="Elias M."/>
            <person name="Engstrom E.M."/>
            <person name="Estelle M."/>
            <person name="Feng L."/>
            <person name="Finet C."/>
            <person name="Floyd S.K."/>
            <person name="Frommer W.B."/>
            <person name="Fujita T."/>
            <person name="Gramzow L."/>
            <person name="Gutensohn M."/>
            <person name="Harholt J."/>
            <person name="Hattori M."/>
            <person name="Heyl A."/>
            <person name="Hirai T."/>
            <person name="Hiwatashi Y."/>
            <person name="Ishikawa M."/>
            <person name="Iwata M."/>
            <person name="Karol K.G."/>
            <person name="Koehler B."/>
            <person name="Kolukisaoglu U."/>
            <person name="Kubo M."/>
            <person name="Kurata T."/>
            <person name="Lalonde S."/>
            <person name="Li K."/>
            <person name="Li Y."/>
            <person name="Litt A."/>
            <person name="Lyons E."/>
            <person name="Manning G."/>
            <person name="Maruyama T."/>
            <person name="Michael T.P."/>
            <person name="Mikami K."/>
            <person name="Miyazaki S."/>
            <person name="Morinaga S."/>
            <person name="Murata T."/>
            <person name="Mueller-Roeber B."/>
            <person name="Nelson D.R."/>
            <person name="Obara M."/>
            <person name="Oguri Y."/>
            <person name="Olmstead R.G."/>
            <person name="Onodera N."/>
            <person name="Petersen B.L."/>
            <person name="Pils B."/>
            <person name="Prigge M."/>
            <person name="Rensing S.A."/>
            <person name="Riano-Pachon D.M."/>
            <person name="Roberts A.W."/>
            <person name="Sato Y."/>
            <person name="Scheller H.V."/>
            <person name="Schulz B."/>
            <person name="Schulz C."/>
            <person name="Shakirov E.V."/>
            <person name="Shibagaki N."/>
            <person name="Shinohara N."/>
            <person name="Shippen D.E."/>
            <person name="Soerensen I."/>
            <person name="Sotooka R."/>
            <person name="Sugimoto N."/>
            <person name="Sugita M."/>
            <person name="Sumikawa N."/>
            <person name="Tanurdzic M."/>
            <person name="Theissen G."/>
            <person name="Ulvskov P."/>
            <person name="Wakazuki S."/>
            <person name="Weng J.K."/>
            <person name="Willats W.W."/>
            <person name="Wipf D."/>
            <person name="Wolf P.G."/>
            <person name="Yang L."/>
            <person name="Zimmer A.D."/>
            <person name="Zhu Q."/>
            <person name="Mitros T."/>
            <person name="Hellsten U."/>
            <person name="Loque D."/>
            <person name="Otillar R."/>
            <person name="Salamov A."/>
            <person name="Schmutz J."/>
            <person name="Shapiro H."/>
            <person name="Lindquist E."/>
            <person name="Lucas S."/>
            <person name="Rokhsar D."/>
            <person name="Grigoriev I.V."/>
        </authorList>
    </citation>
    <scope>NUCLEOTIDE SEQUENCE [LARGE SCALE GENOMIC DNA]</scope>
</reference>
<evidence type="ECO:0000256" key="7">
    <source>
        <dbReference type="ARBA" id="ARBA00045681"/>
    </source>
</evidence>
<evidence type="ECO:0000313" key="10">
    <source>
        <dbReference type="Proteomes" id="UP000001514"/>
    </source>
</evidence>
<name>D8RAW5_SELML</name>
<protein>
    <recommendedName>
        <fullName evidence="11">Methyltransferase domain-containing protein</fullName>
    </recommendedName>
</protein>
<keyword evidence="5" id="KW-0411">Iron-sulfur</keyword>
<feature type="region of interest" description="Disordered" evidence="8">
    <location>
        <begin position="420"/>
        <end position="485"/>
    </location>
</feature>
<dbReference type="EMBL" id="GL377575">
    <property type="protein sequence ID" value="EFJ30700.1"/>
    <property type="molecule type" value="Genomic_DNA"/>
</dbReference>
<feature type="compositionally biased region" description="Acidic residues" evidence="8">
    <location>
        <begin position="462"/>
        <end position="482"/>
    </location>
</feature>
<organism evidence="10">
    <name type="scientific">Selaginella moellendorffii</name>
    <name type="common">Spikemoss</name>
    <dbReference type="NCBI Taxonomy" id="88036"/>
    <lineage>
        <taxon>Eukaryota</taxon>
        <taxon>Viridiplantae</taxon>
        <taxon>Streptophyta</taxon>
        <taxon>Embryophyta</taxon>
        <taxon>Tracheophyta</taxon>
        <taxon>Lycopodiopsida</taxon>
        <taxon>Selaginellales</taxon>
        <taxon>Selaginellaceae</taxon>
        <taxon>Selaginella</taxon>
    </lineage>
</organism>
<evidence type="ECO:0000256" key="6">
    <source>
        <dbReference type="ARBA" id="ARBA00023128"/>
    </source>
</evidence>
<dbReference type="InterPro" id="IPR052571">
    <property type="entry name" value="Mt_RNA_Methyltransferase"/>
</dbReference>
<dbReference type="Proteomes" id="UP000001514">
    <property type="component" value="Unassembled WGS sequence"/>
</dbReference>
<sequence>MVRKILRSRLLRRLAKQTVGLKRVPEPLQESIKGYLADYSNHQIRQHVFNYTLMLSGKSEEPPIAVTPSFEPSAKVLAAVEDYFSNKGPFAPVPKKYRAARLKPRYDEKQVAAYVAAKMPAVYSVIHTVLSEVARRLPDFKPENVLDYGSGPGTSIWAMSQVWPKTVKLVNMVETSPSMLAASKKILEDLEDPPVMHNHKTLRILSKKTRHSGHDIVIACHAIGELPTVEEQITTARQLWALTRDILVIVEPGTSEGSLTVRGIRAHILALERKATFASQKLRRRRKFLTGSTSTDTPMIGTSEEDGSKRNLGEQLVVHSEEEVEIPGGGAHVIAPCPHDGVCPMDGTTLFCHFVQRLERTFTQRMAKKHSRTMLRGYEDEKYSYVVLRRGHRPRVDWPLDHVELQLDKDEPVENDLLVDYEEDEDEEEEEYLEDENDEDRETRDDDEGGENSDIETKLEEEPREDENEDQIEEQEGDDDECKETAANMSSGWGRVIFKPFRRGKHVTLDVCRSTSPDGSSGSFDRLTVTRAKHRVLHKEAKKVRWGDLWAATSSTKTFRLKAGVSKALCARDFKTKQWISHFKPDQASKTTLRKRPWKNSTKWQQAYLLV</sequence>
<feature type="compositionally biased region" description="Acidic residues" evidence="8">
    <location>
        <begin position="420"/>
        <end position="454"/>
    </location>
</feature>
<keyword evidence="10" id="KW-1185">Reference proteome</keyword>
<gene>
    <name evidence="9" type="ORF">SELMODRAFT_409261</name>
</gene>
<dbReference type="GO" id="GO:0051536">
    <property type="term" value="F:iron-sulfur cluster binding"/>
    <property type="evidence" value="ECO:0007669"/>
    <property type="project" value="UniProtKB-KW"/>
</dbReference>
<evidence type="ECO:0008006" key="11">
    <source>
        <dbReference type="Google" id="ProtNLM"/>
    </source>
</evidence>
<dbReference type="KEGG" id="smo:SELMODRAFT_409261"/>
<dbReference type="Gene3D" id="3.40.50.150">
    <property type="entry name" value="Vaccinia Virus protein VP39"/>
    <property type="match status" value="1"/>
</dbReference>
<dbReference type="InterPro" id="IPR015324">
    <property type="entry name" value="Ribosomal_Rsm22-like"/>
</dbReference>
<dbReference type="PANTHER" id="PTHR13184:SF5">
    <property type="entry name" value="METHYLTRANSFERASE-LIKE PROTEIN 17, MITOCHONDRIAL"/>
    <property type="match status" value="1"/>
</dbReference>
<dbReference type="STRING" id="88036.D8RAW5"/>
<keyword evidence="6" id="KW-0496">Mitochondrion</keyword>
<keyword evidence="4" id="KW-0408">Iron</keyword>
<evidence type="ECO:0000313" key="9">
    <source>
        <dbReference type="EMBL" id="EFJ30700.1"/>
    </source>
</evidence>
<dbReference type="PANTHER" id="PTHR13184">
    <property type="entry name" value="37S RIBOSOMAL PROTEIN S22"/>
    <property type="match status" value="1"/>
</dbReference>
<dbReference type="SUPFAM" id="SSF53335">
    <property type="entry name" value="S-adenosyl-L-methionine-dependent methyltransferases"/>
    <property type="match status" value="1"/>
</dbReference>
<keyword evidence="2" id="KW-0479">Metal-binding</keyword>
<dbReference type="GO" id="GO:0046872">
    <property type="term" value="F:metal ion binding"/>
    <property type="evidence" value="ECO:0007669"/>
    <property type="project" value="UniProtKB-KW"/>
</dbReference>
<evidence type="ECO:0000256" key="5">
    <source>
        <dbReference type="ARBA" id="ARBA00023014"/>
    </source>
</evidence>
<dbReference type="GO" id="GO:0006412">
    <property type="term" value="P:translation"/>
    <property type="evidence" value="ECO:0007669"/>
    <property type="project" value="InterPro"/>
</dbReference>
<evidence type="ECO:0000256" key="1">
    <source>
        <dbReference type="ARBA" id="ARBA00004173"/>
    </source>
</evidence>
<evidence type="ECO:0000256" key="2">
    <source>
        <dbReference type="ARBA" id="ARBA00022723"/>
    </source>
</evidence>
<dbReference type="InterPro" id="IPR029063">
    <property type="entry name" value="SAM-dependent_MTases_sf"/>
</dbReference>
<evidence type="ECO:0000256" key="3">
    <source>
        <dbReference type="ARBA" id="ARBA00022946"/>
    </source>
</evidence>
<keyword evidence="3" id="KW-0809">Transit peptide</keyword>
<dbReference type="InParanoid" id="D8RAW5"/>
<proteinExistence type="predicted"/>
<dbReference type="GO" id="GO:0005739">
    <property type="term" value="C:mitochondrion"/>
    <property type="evidence" value="ECO:0007669"/>
    <property type="project" value="UniProtKB-SubCell"/>
</dbReference>
<dbReference type="GO" id="GO:0008168">
    <property type="term" value="F:methyltransferase activity"/>
    <property type="evidence" value="ECO:0007669"/>
    <property type="project" value="InterPro"/>
</dbReference>
<dbReference type="HOGENOM" id="CLU_542302_0_0_1"/>